<dbReference type="RefSeq" id="WP_052515884.1">
    <property type="nucleotide sequence ID" value="NZ_CAKZLC010000329.1"/>
</dbReference>
<dbReference type="EMBL" id="JPOS01000019">
    <property type="protein sequence ID" value="KGE88345.1"/>
    <property type="molecule type" value="Genomic_DNA"/>
</dbReference>
<sequence>MPKWYSKEEALQKLQRYCAYQDRCHQEVRQQLRDMNVYPDWQEEIIVALIEENFLNEERFACSYVRGKFRMKQWGRVRIKQELRRRDISDYCIRKGMAEIEEPAYRETLRGLIVKKGDRTEADNLWGFRNKVARFVIDKGYEPALVWAAVKDIYPDDT</sequence>
<name>A0A098S8B1_9BACT</name>
<comment type="caution">
    <text evidence="6">The sequence shown here is derived from an EMBL/GenBank/DDBJ whole genome shotgun (WGS) entry which is preliminary data.</text>
</comment>
<gene>
    <name evidence="6" type="ORF">IX84_09095</name>
</gene>
<evidence type="ECO:0000256" key="3">
    <source>
        <dbReference type="ARBA" id="ARBA00018111"/>
    </source>
</evidence>
<evidence type="ECO:0000256" key="2">
    <source>
        <dbReference type="ARBA" id="ARBA00009695"/>
    </source>
</evidence>
<dbReference type="InterPro" id="IPR036388">
    <property type="entry name" value="WH-like_DNA-bd_sf"/>
</dbReference>
<evidence type="ECO:0000256" key="1">
    <source>
        <dbReference type="ARBA" id="ARBA00004496"/>
    </source>
</evidence>
<comment type="subcellular location">
    <subcellularLocation>
        <location evidence="1">Cytoplasm</location>
    </subcellularLocation>
</comment>
<dbReference type="GO" id="GO:0006282">
    <property type="term" value="P:regulation of DNA repair"/>
    <property type="evidence" value="ECO:0007669"/>
    <property type="project" value="InterPro"/>
</dbReference>
<dbReference type="Pfam" id="PF02631">
    <property type="entry name" value="RecX_HTH2"/>
    <property type="match status" value="1"/>
</dbReference>
<dbReference type="GO" id="GO:0005737">
    <property type="term" value="C:cytoplasm"/>
    <property type="evidence" value="ECO:0007669"/>
    <property type="project" value="UniProtKB-SubCell"/>
</dbReference>
<organism evidence="6 7">
    <name type="scientific">Phaeodactylibacter xiamenensis</name>
    <dbReference type="NCBI Taxonomy" id="1524460"/>
    <lineage>
        <taxon>Bacteria</taxon>
        <taxon>Pseudomonadati</taxon>
        <taxon>Bacteroidota</taxon>
        <taxon>Saprospiria</taxon>
        <taxon>Saprospirales</taxon>
        <taxon>Haliscomenobacteraceae</taxon>
        <taxon>Phaeodactylibacter</taxon>
    </lineage>
</organism>
<dbReference type="Gene3D" id="1.10.10.10">
    <property type="entry name" value="Winged helix-like DNA-binding domain superfamily/Winged helix DNA-binding domain"/>
    <property type="match status" value="2"/>
</dbReference>
<proteinExistence type="inferred from homology"/>
<evidence type="ECO:0000313" key="7">
    <source>
        <dbReference type="Proteomes" id="UP000029736"/>
    </source>
</evidence>
<dbReference type="OrthoDB" id="1523826at2"/>
<dbReference type="Proteomes" id="UP000029736">
    <property type="component" value="Unassembled WGS sequence"/>
</dbReference>
<evidence type="ECO:0000313" key="6">
    <source>
        <dbReference type="EMBL" id="KGE88345.1"/>
    </source>
</evidence>
<dbReference type="STRING" id="1524460.IX84_09095"/>
<evidence type="ECO:0000259" key="5">
    <source>
        <dbReference type="Pfam" id="PF02631"/>
    </source>
</evidence>
<feature type="domain" description="RecX second three-helical" evidence="5">
    <location>
        <begin position="56"/>
        <end position="95"/>
    </location>
</feature>
<dbReference type="InterPro" id="IPR003783">
    <property type="entry name" value="Regulatory_RecX"/>
</dbReference>
<reference evidence="6 7" key="1">
    <citation type="journal article" date="2014" name="Int. J. Syst. Evol. Microbiol.">
        <title>Phaeodactylibacter xiamenensis gen. nov., sp. nov., a member of the family Saprospiraceae isolated from the marine alga Phaeodactylum tricornutum.</title>
        <authorList>
            <person name="Chen Z.Jr."/>
            <person name="Lei X."/>
            <person name="Lai Q."/>
            <person name="Li Y."/>
            <person name="Zhang B."/>
            <person name="Zhang J."/>
            <person name="Zhang H."/>
            <person name="Yang L."/>
            <person name="Zheng W."/>
            <person name="Tian Y."/>
            <person name="Yu Z."/>
            <person name="Xu H.Jr."/>
            <person name="Zheng T."/>
        </authorList>
    </citation>
    <scope>NUCLEOTIDE SEQUENCE [LARGE SCALE GENOMIC DNA]</scope>
    <source>
        <strain evidence="6 7">KD52</strain>
    </source>
</reference>
<protein>
    <recommendedName>
        <fullName evidence="3">Regulatory protein RecX</fullName>
    </recommendedName>
</protein>
<keyword evidence="7" id="KW-1185">Reference proteome</keyword>
<comment type="similarity">
    <text evidence="2">Belongs to the RecX family.</text>
</comment>
<evidence type="ECO:0000256" key="4">
    <source>
        <dbReference type="ARBA" id="ARBA00022490"/>
    </source>
</evidence>
<dbReference type="PANTHER" id="PTHR33602">
    <property type="entry name" value="REGULATORY PROTEIN RECX FAMILY PROTEIN"/>
    <property type="match status" value="1"/>
</dbReference>
<dbReference type="PANTHER" id="PTHR33602:SF1">
    <property type="entry name" value="REGULATORY PROTEIN RECX FAMILY PROTEIN"/>
    <property type="match status" value="1"/>
</dbReference>
<accession>A0A098S8B1</accession>
<dbReference type="AlphaFoldDB" id="A0A098S8B1"/>
<dbReference type="InterPro" id="IPR053924">
    <property type="entry name" value="RecX_HTH_2nd"/>
</dbReference>
<keyword evidence="4" id="KW-0963">Cytoplasm</keyword>